<gene>
    <name evidence="2" type="ORF">XENORESO_010779</name>
</gene>
<sequence>MKGIRGISQLSTRLYAAQAARKVEATGFQPQDVQVSRLPSGQVIASLENYSPASKIGVFIKAGCRYETPDNHGVTHLLRLASNLTTKGASAFKICRGIEAAGGSLRSVTPPGYNPVRFIQFSYSLCLDVSVQRDFIPGEYDVYSRLPER</sequence>
<protein>
    <recommendedName>
        <fullName evidence="1">Peptidase M16 N-terminal domain-containing protein</fullName>
    </recommendedName>
</protein>
<organism evidence="2 3">
    <name type="scientific">Xenotaenia resolanae</name>
    <dbReference type="NCBI Taxonomy" id="208358"/>
    <lineage>
        <taxon>Eukaryota</taxon>
        <taxon>Metazoa</taxon>
        <taxon>Chordata</taxon>
        <taxon>Craniata</taxon>
        <taxon>Vertebrata</taxon>
        <taxon>Euteleostomi</taxon>
        <taxon>Actinopterygii</taxon>
        <taxon>Neopterygii</taxon>
        <taxon>Teleostei</taxon>
        <taxon>Neoteleostei</taxon>
        <taxon>Acanthomorphata</taxon>
        <taxon>Ovalentaria</taxon>
        <taxon>Atherinomorphae</taxon>
        <taxon>Cyprinodontiformes</taxon>
        <taxon>Goodeidae</taxon>
        <taxon>Xenotaenia</taxon>
    </lineage>
</organism>
<keyword evidence="3" id="KW-1185">Reference proteome</keyword>
<feature type="domain" description="Peptidase M16 N-terminal" evidence="1">
    <location>
        <begin position="44"/>
        <end position="109"/>
    </location>
</feature>
<dbReference type="InterPro" id="IPR011765">
    <property type="entry name" value="Pept_M16_N"/>
</dbReference>
<evidence type="ECO:0000313" key="3">
    <source>
        <dbReference type="Proteomes" id="UP001444071"/>
    </source>
</evidence>
<proteinExistence type="predicted"/>
<dbReference type="SUPFAM" id="SSF63411">
    <property type="entry name" value="LuxS/MPP-like metallohydrolase"/>
    <property type="match status" value="1"/>
</dbReference>
<name>A0ABV0W8A5_9TELE</name>
<dbReference type="Proteomes" id="UP001444071">
    <property type="component" value="Unassembled WGS sequence"/>
</dbReference>
<dbReference type="InterPro" id="IPR011249">
    <property type="entry name" value="Metalloenz_LuxS/M16"/>
</dbReference>
<dbReference type="Pfam" id="PF00675">
    <property type="entry name" value="Peptidase_M16"/>
    <property type="match status" value="1"/>
</dbReference>
<dbReference type="EMBL" id="JAHRIM010033356">
    <property type="protein sequence ID" value="MEQ2265666.1"/>
    <property type="molecule type" value="Genomic_DNA"/>
</dbReference>
<dbReference type="PANTHER" id="PTHR11851:SF226">
    <property type="entry name" value="CYTOCHROME B-C1 COMPLEX SUBUNIT 2, MITOCHONDRIAL"/>
    <property type="match status" value="1"/>
</dbReference>
<evidence type="ECO:0000313" key="2">
    <source>
        <dbReference type="EMBL" id="MEQ2265666.1"/>
    </source>
</evidence>
<accession>A0ABV0W8A5</accession>
<dbReference type="Gene3D" id="3.30.830.10">
    <property type="entry name" value="Metalloenzyme, LuxS/M16 peptidase-like"/>
    <property type="match status" value="1"/>
</dbReference>
<dbReference type="PANTHER" id="PTHR11851">
    <property type="entry name" value="METALLOPROTEASE"/>
    <property type="match status" value="1"/>
</dbReference>
<comment type="caution">
    <text evidence="2">The sequence shown here is derived from an EMBL/GenBank/DDBJ whole genome shotgun (WGS) entry which is preliminary data.</text>
</comment>
<evidence type="ECO:0000259" key="1">
    <source>
        <dbReference type="Pfam" id="PF00675"/>
    </source>
</evidence>
<reference evidence="2 3" key="1">
    <citation type="submission" date="2021-06" db="EMBL/GenBank/DDBJ databases">
        <authorList>
            <person name="Palmer J.M."/>
        </authorList>
    </citation>
    <scope>NUCLEOTIDE SEQUENCE [LARGE SCALE GENOMIC DNA]</scope>
    <source>
        <strain evidence="2 3">XR_2019</strain>
        <tissue evidence="2">Muscle</tissue>
    </source>
</reference>
<dbReference type="InterPro" id="IPR050361">
    <property type="entry name" value="MPP/UQCRC_Complex"/>
</dbReference>